<dbReference type="GO" id="GO:0003677">
    <property type="term" value="F:DNA binding"/>
    <property type="evidence" value="ECO:0007669"/>
    <property type="project" value="InterPro"/>
</dbReference>
<dbReference type="EMBL" id="DACWOD010000001">
    <property type="protein sequence ID" value="HAU2395013.1"/>
    <property type="molecule type" value="Genomic_DNA"/>
</dbReference>
<sequence>MLDGSIIKVHQDAMRSNYDKAAEAIGSSVGGLSTKIHAKVDSFGQLVNILVTPGQVHESQVAYDVWAKEYCEFFLADKACDIDGFRHALAEDGIKPVIPSKKNRLNPTTHDRHIYKERNIVERFFQKIKRFRRIATRYDKTARMYLTGVMFVSIILALK</sequence>
<keyword evidence="1" id="KW-0472">Membrane</keyword>
<reference evidence="3" key="1">
    <citation type="journal article" date="2018" name="Genome Biol.">
        <title>SKESA: strategic k-mer extension for scrupulous assemblies.</title>
        <authorList>
            <person name="Souvorov A."/>
            <person name="Agarwala R."/>
            <person name="Lipman D.J."/>
        </authorList>
    </citation>
    <scope>NUCLEOTIDE SEQUENCE</scope>
    <source>
        <strain evidence="3">CL18-200174</strain>
    </source>
</reference>
<dbReference type="NCBIfam" id="NF033580">
    <property type="entry name" value="transpos_IS5_3"/>
    <property type="match status" value="1"/>
</dbReference>
<feature type="transmembrane region" description="Helical" evidence="1">
    <location>
        <begin position="142"/>
        <end position="158"/>
    </location>
</feature>
<evidence type="ECO:0000256" key="1">
    <source>
        <dbReference type="SAM" id="Phobius"/>
    </source>
</evidence>
<dbReference type="RefSeq" id="WP_080453987.1">
    <property type="nucleotide sequence ID" value="NZ_LOMB01000463.1"/>
</dbReference>
<name>A0AAN5PXU1_LEGPN</name>
<reference evidence="3" key="2">
    <citation type="submission" date="2019-09" db="EMBL/GenBank/DDBJ databases">
        <authorList>
            <consortium name="NCBI Pathogen Detection Project"/>
        </authorList>
    </citation>
    <scope>NUCLEOTIDE SEQUENCE</scope>
    <source>
        <strain evidence="3">CL18-200174</strain>
    </source>
</reference>
<keyword evidence="1" id="KW-0812">Transmembrane</keyword>
<evidence type="ECO:0000313" key="4">
    <source>
        <dbReference type="Proteomes" id="UP000863577"/>
    </source>
</evidence>
<dbReference type="GO" id="GO:0006313">
    <property type="term" value="P:DNA transposition"/>
    <property type="evidence" value="ECO:0007669"/>
    <property type="project" value="InterPro"/>
</dbReference>
<dbReference type="PANTHER" id="PTHR30007">
    <property type="entry name" value="PHP DOMAIN PROTEIN"/>
    <property type="match status" value="1"/>
</dbReference>
<comment type="caution">
    <text evidence="3">The sequence shown here is derived from an EMBL/GenBank/DDBJ whole genome shotgun (WGS) entry which is preliminary data.</text>
</comment>
<proteinExistence type="predicted"/>
<gene>
    <name evidence="3" type="ORF">JBK99_01510</name>
</gene>
<evidence type="ECO:0000313" key="3">
    <source>
        <dbReference type="EMBL" id="HAU2395013.1"/>
    </source>
</evidence>
<dbReference type="Proteomes" id="UP000863577">
    <property type="component" value="Unassembled WGS sequence"/>
</dbReference>
<dbReference type="PANTHER" id="PTHR30007:SF1">
    <property type="entry name" value="BLR1914 PROTEIN"/>
    <property type="match status" value="1"/>
</dbReference>
<feature type="domain" description="Transposase IS4-like" evidence="2">
    <location>
        <begin position="2"/>
        <end position="144"/>
    </location>
</feature>
<accession>A0AAN5PXU1</accession>
<dbReference type="AlphaFoldDB" id="A0AAN5PXU1"/>
<keyword evidence="1" id="KW-1133">Transmembrane helix</keyword>
<organism evidence="3 4">
    <name type="scientific">Legionella pneumophila</name>
    <dbReference type="NCBI Taxonomy" id="446"/>
    <lineage>
        <taxon>Bacteria</taxon>
        <taxon>Pseudomonadati</taxon>
        <taxon>Pseudomonadota</taxon>
        <taxon>Gammaproteobacteria</taxon>
        <taxon>Legionellales</taxon>
        <taxon>Legionellaceae</taxon>
        <taxon>Legionella</taxon>
    </lineage>
</organism>
<evidence type="ECO:0000259" key="2">
    <source>
        <dbReference type="Pfam" id="PF01609"/>
    </source>
</evidence>
<dbReference type="Pfam" id="PF01609">
    <property type="entry name" value="DDE_Tnp_1"/>
    <property type="match status" value="1"/>
</dbReference>
<dbReference type="GO" id="GO:0004803">
    <property type="term" value="F:transposase activity"/>
    <property type="evidence" value="ECO:0007669"/>
    <property type="project" value="InterPro"/>
</dbReference>
<protein>
    <submittedName>
        <fullName evidence="3">IS5 family transposase</fullName>
    </submittedName>
</protein>
<dbReference type="InterPro" id="IPR002559">
    <property type="entry name" value="Transposase_11"/>
</dbReference>